<dbReference type="SUPFAM" id="SSF52540">
    <property type="entry name" value="P-loop containing nucleoside triphosphate hydrolases"/>
    <property type="match status" value="1"/>
</dbReference>
<dbReference type="PANTHER" id="PTHR43038:SF3">
    <property type="entry name" value="ABC TRANSPORTER G FAMILY MEMBER 20 ISOFORM X1"/>
    <property type="match status" value="1"/>
</dbReference>
<comment type="caution">
    <text evidence="4">The sequence shown here is derived from an EMBL/GenBank/DDBJ whole genome shotgun (WGS) entry which is preliminary data.</text>
</comment>
<protein>
    <submittedName>
        <fullName evidence="4">ABC transporter ATP-binding protein</fullName>
    </submittedName>
</protein>
<dbReference type="PROSITE" id="PS00211">
    <property type="entry name" value="ABC_TRANSPORTER_1"/>
    <property type="match status" value="1"/>
</dbReference>
<organism evidence="4">
    <name type="scientific">Caldithrix abyssi</name>
    <dbReference type="NCBI Taxonomy" id="187145"/>
    <lineage>
        <taxon>Bacteria</taxon>
        <taxon>Pseudomonadati</taxon>
        <taxon>Calditrichota</taxon>
        <taxon>Calditrichia</taxon>
        <taxon>Calditrichales</taxon>
        <taxon>Calditrichaceae</taxon>
        <taxon>Caldithrix</taxon>
    </lineage>
</organism>
<dbReference type="EMBL" id="DRLD01000047">
    <property type="protein sequence ID" value="HED09391.1"/>
    <property type="molecule type" value="Genomic_DNA"/>
</dbReference>
<dbReference type="GO" id="GO:0016887">
    <property type="term" value="F:ATP hydrolysis activity"/>
    <property type="evidence" value="ECO:0007669"/>
    <property type="project" value="InterPro"/>
</dbReference>
<proteinExistence type="predicted"/>
<dbReference type="PROSITE" id="PS50893">
    <property type="entry name" value="ABC_TRANSPORTER_2"/>
    <property type="match status" value="1"/>
</dbReference>
<sequence>MAAIEVEMLRKQYGNLLAVDNISFEVSPGEIVGLIGPDGAGKTSTMRMIVTLLPPSGGQIHFQGKDALRDMSLVRANIGYMPQRFSLYQDLTVEQNLRFFGDLFDIPPGEQKKQMEKLYAFSRLGPFKQRLAAQLSGGMKQKLALSCMLMHHPRVIVLDEPTFGVDPVSRHEFWEILHELRKEGVAILVSTAYMDEAMQCDRVGLMYKGRMLAMDTPQKLLSTFPGELVRLPVRQPEKEYAWLCEKLGDDRVQLFGDGLHIKLDDALGRQALADVLADRPGTTGALQQIKPGLEDLFLYLLEEQHE</sequence>
<name>A0A7V1PU23_CALAY</name>
<dbReference type="Proteomes" id="UP000886005">
    <property type="component" value="Unassembled WGS sequence"/>
</dbReference>
<dbReference type="SMART" id="SM00382">
    <property type="entry name" value="AAA"/>
    <property type="match status" value="1"/>
</dbReference>
<feature type="domain" description="ABC transporter" evidence="3">
    <location>
        <begin position="4"/>
        <end position="233"/>
    </location>
</feature>
<dbReference type="AlphaFoldDB" id="A0A7V1PU23"/>
<gene>
    <name evidence="4" type="ORF">ENJ10_01760</name>
</gene>
<dbReference type="Pfam" id="PF00005">
    <property type="entry name" value="ABC_tran"/>
    <property type="match status" value="1"/>
</dbReference>
<evidence type="ECO:0000256" key="1">
    <source>
        <dbReference type="ARBA" id="ARBA00022741"/>
    </source>
</evidence>
<dbReference type="PANTHER" id="PTHR43038">
    <property type="entry name" value="ATP-BINDING CASSETTE, SUB-FAMILY H, MEMBER 1"/>
    <property type="match status" value="1"/>
</dbReference>
<dbReference type="GO" id="GO:0005524">
    <property type="term" value="F:ATP binding"/>
    <property type="evidence" value="ECO:0007669"/>
    <property type="project" value="UniProtKB-KW"/>
</dbReference>
<dbReference type="InterPro" id="IPR003439">
    <property type="entry name" value="ABC_transporter-like_ATP-bd"/>
</dbReference>
<keyword evidence="2 4" id="KW-0067">ATP-binding</keyword>
<dbReference type="CDD" id="cd03230">
    <property type="entry name" value="ABC_DR_subfamily_A"/>
    <property type="match status" value="1"/>
</dbReference>
<dbReference type="InterPro" id="IPR003593">
    <property type="entry name" value="AAA+_ATPase"/>
</dbReference>
<keyword evidence="1" id="KW-0547">Nucleotide-binding</keyword>
<evidence type="ECO:0000256" key="2">
    <source>
        <dbReference type="ARBA" id="ARBA00022840"/>
    </source>
</evidence>
<evidence type="ECO:0000259" key="3">
    <source>
        <dbReference type="PROSITE" id="PS50893"/>
    </source>
</evidence>
<dbReference type="InterPro" id="IPR017871">
    <property type="entry name" value="ABC_transporter-like_CS"/>
</dbReference>
<accession>A0A7V1PU23</accession>
<reference evidence="4" key="1">
    <citation type="journal article" date="2020" name="mSystems">
        <title>Genome- and Community-Level Interaction Insights into Carbon Utilization and Element Cycling Functions of Hydrothermarchaeota in Hydrothermal Sediment.</title>
        <authorList>
            <person name="Zhou Z."/>
            <person name="Liu Y."/>
            <person name="Xu W."/>
            <person name="Pan J."/>
            <person name="Luo Z.H."/>
            <person name="Li M."/>
        </authorList>
    </citation>
    <scope>NUCLEOTIDE SEQUENCE [LARGE SCALE GENOMIC DNA]</scope>
    <source>
        <strain evidence="4">HyVt-456</strain>
    </source>
</reference>
<dbReference type="Gene3D" id="3.40.50.300">
    <property type="entry name" value="P-loop containing nucleotide triphosphate hydrolases"/>
    <property type="match status" value="1"/>
</dbReference>
<dbReference type="InterPro" id="IPR027417">
    <property type="entry name" value="P-loop_NTPase"/>
</dbReference>
<evidence type="ECO:0000313" key="4">
    <source>
        <dbReference type="EMBL" id="HED09391.1"/>
    </source>
</evidence>